<evidence type="ECO:0000256" key="7">
    <source>
        <dbReference type="ARBA" id="ARBA00022763"/>
    </source>
</evidence>
<dbReference type="PROSITE" id="PS01155">
    <property type="entry name" value="ENDONUCLEASE_III_2"/>
    <property type="match status" value="1"/>
</dbReference>
<organism evidence="15 16">
    <name type="scientific">Gemmiger gallinarum</name>
    <dbReference type="NCBI Taxonomy" id="2779354"/>
    <lineage>
        <taxon>Bacteria</taxon>
        <taxon>Bacillati</taxon>
        <taxon>Bacillota</taxon>
        <taxon>Clostridia</taxon>
        <taxon>Eubacteriales</taxon>
        <taxon>Gemmiger</taxon>
    </lineage>
</organism>
<evidence type="ECO:0000256" key="2">
    <source>
        <dbReference type="ARBA" id="ARBA00008343"/>
    </source>
</evidence>
<evidence type="ECO:0000256" key="8">
    <source>
        <dbReference type="ARBA" id="ARBA00022801"/>
    </source>
</evidence>
<dbReference type="PANTHER" id="PTHR42944">
    <property type="entry name" value="ADENINE DNA GLYCOSYLASE"/>
    <property type="match status" value="1"/>
</dbReference>
<keyword evidence="9 13" id="KW-0408">Iron</keyword>
<dbReference type="Pfam" id="PF00633">
    <property type="entry name" value="HHH"/>
    <property type="match status" value="1"/>
</dbReference>
<evidence type="ECO:0000256" key="11">
    <source>
        <dbReference type="ARBA" id="ARBA00023204"/>
    </source>
</evidence>
<reference evidence="15 16" key="1">
    <citation type="submission" date="2020-10" db="EMBL/GenBank/DDBJ databases">
        <title>ChiBAC.</title>
        <authorList>
            <person name="Zenner C."/>
            <person name="Hitch T.C.A."/>
            <person name="Clavel T."/>
        </authorList>
    </citation>
    <scope>NUCLEOTIDE SEQUENCE [LARGE SCALE GENOMIC DNA]</scope>
    <source>
        <strain evidence="15 16">DSM 109015</strain>
    </source>
</reference>
<keyword evidence="7 13" id="KW-0227">DNA damage</keyword>
<evidence type="ECO:0000313" key="16">
    <source>
        <dbReference type="Proteomes" id="UP000768567"/>
    </source>
</evidence>
<name>A0ABR9R4I8_9FIRM</name>
<dbReference type="SMART" id="SM00478">
    <property type="entry name" value="ENDO3c"/>
    <property type="match status" value="1"/>
</dbReference>
<protein>
    <recommendedName>
        <fullName evidence="4 13">Adenine DNA glycosylase</fullName>
        <ecNumber evidence="3 13">3.2.2.31</ecNumber>
    </recommendedName>
</protein>
<accession>A0ABR9R4I8</accession>
<dbReference type="InterPro" id="IPR000445">
    <property type="entry name" value="HhH_motif"/>
</dbReference>
<evidence type="ECO:0000256" key="13">
    <source>
        <dbReference type="RuleBase" id="RU365096"/>
    </source>
</evidence>
<evidence type="ECO:0000256" key="12">
    <source>
        <dbReference type="ARBA" id="ARBA00023295"/>
    </source>
</evidence>
<keyword evidence="10" id="KW-0411">Iron-sulfur</keyword>
<evidence type="ECO:0000256" key="5">
    <source>
        <dbReference type="ARBA" id="ARBA00022485"/>
    </source>
</evidence>
<keyword evidence="16" id="KW-1185">Reference proteome</keyword>
<dbReference type="SUPFAM" id="SSF48150">
    <property type="entry name" value="DNA-glycosylase"/>
    <property type="match status" value="1"/>
</dbReference>
<dbReference type="InterPro" id="IPR003265">
    <property type="entry name" value="HhH-GPD_domain"/>
</dbReference>
<evidence type="ECO:0000256" key="9">
    <source>
        <dbReference type="ARBA" id="ARBA00023004"/>
    </source>
</evidence>
<comment type="catalytic activity">
    <reaction evidence="1 13">
        <text>Hydrolyzes free adenine bases from 7,8-dihydro-8-oxoguanine:adenine mismatched double-stranded DNA, leaving an apurinic site.</text>
        <dbReference type="EC" id="3.2.2.31"/>
    </reaction>
</comment>
<comment type="similarity">
    <text evidence="2 13">Belongs to the Nth/MutY family.</text>
</comment>
<keyword evidence="8" id="KW-0378">Hydrolase</keyword>
<keyword evidence="5" id="KW-0004">4Fe-4S</keyword>
<dbReference type="EC" id="3.2.2.31" evidence="3 13"/>
<dbReference type="Gene3D" id="1.10.1670.10">
    <property type="entry name" value="Helix-hairpin-Helix base-excision DNA repair enzymes (C-terminal)"/>
    <property type="match status" value="1"/>
</dbReference>
<gene>
    <name evidence="15" type="ORF">INF35_09670</name>
</gene>
<dbReference type="InterPro" id="IPR011257">
    <property type="entry name" value="DNA_glycosylase"/>
</dbReference>
<keyword evidence="6" id="KW-0479">Metal-binding</keyword>
<keyword evidence="11" id="KW-0234">DNA repair</keyword>
<dbReference type="RefSeq" id="WP_193501922.1">
    <property type="nucleotide sequence ID" value="NZ_JADCKC010000003.1"/>
</dbReference>
<dbReference type="Pfam" id="PF00730">
    <property type="entry name" value="HhH-GPD"/>
    <property type="match status" value="1"/>
</dbReference>
<dbReference type="SUPFAM" id="SSF55811">
    <property type="entry name" value="Nudix"/>
    <property type="match status" value="1"/>
</dbReference>
<dbReference type="EMBL" id="JADCKC010000003">
    <property type="protein sequence ID" value="MBE5038049.1"/>
    <property type="molecule type" value="Genomic_DNA"/>
</dbReference>
<feature type="domain" description="HhH-GPD" evidence="14">
    <location>
        <begin position="36"/>
        <end position="187"/>
    </location>
</feature>
<dbReference type="Pfam" id="PF14815">
    <property type="entry name" value="NUDIX_4"/>
    <property type="match status" value="1"/>
</dbReference>
<comment type="caution">
    <text evidence="15">The sequence shown here is derived from an EMBL/GenBank/DDBJ whole genome shotgun (WGS) entry which is preliminary data.</text>
</comment>
<dbReference type="InterPro" id="IPR004036">
    <property type="entry name" value="Endonuclease-III-like_CS2"/>
</dbReference>
<dbReference type="PANTHER" id="PTHR42944:SF1">
    <property type="entry name" value="ADENINE DNA GLYCOSYLASE"/>
    <property type="match status" value="1"/>
</dbReference>
<dbReference type="CDD" id="cd03431">
    <property type="entry name" value="NUDIX_DNA_Glycosylase_C-MutY"/>
    <property type="match status" value="1"/>
</dbReference>
<dbReference type="InterPro" id="IPR015797">
    <property type="entry name" value="NUDIX_hydrolase-like_dom_sf"/>
</dbReference>
<dbReference type="Gene3D" id="3.90.79.10">
    <property type="entry name" value="Nucleoside Triphosphate Pyrophosphohydrolase"/>
    <property type="match status" value="1"/>
</dbReference>
<comment type="cofactor">
    <cofactor evidence="13">
        <name>[4Fe-4S] cluster</name>
        <dbReference type="ChEBI" id="CHEBI:49883"/>
    </cofactor>
    <text evidence="13">Binds 1 [4Fe-4S] cluster.</text>
</comment>
<dbReference type="Proteomes" id="UP000768567">
    <property type="component" value="Unassembled WGS sequence"/>
</dbReference>
<comment type="function">
    <text evidence="13">Adenine glycosylase active on G-A mispairs.</text>
</comment>
<evidence type="ECO:0000259" key="14">
    <source>
        <dbReference type="SMART" id="SM00478"/>
    </source>
</evidence>
<keyword evidence="12 13" id="KW-0326">Glycosidase</keyword>
<dbReference type="InterPro" id="IPR029119">
    <property type="entry name" value="MutY_C"/>
</dbReference>
<evidence type="ECO:0000313" key="15">
    <source>
        <dbReference type="EMBL" id="MBE5038049.1"/>
    </source>
</evidence>
<dbReference type="CDD" id="cd00056">
    <property type="entry name" value="ENDO3c"/>
    <property type="match status" value="1"/>
</dbReference>
<evidence type="ECO:0000256" key="1">
    <source>
        <dbReference type="ARBA" id="ARBA00000843"/>
    </source>
</evidence>
<dbReference type="InterPro" id="IPR044298">
    <property type="entry name" value="MIG/MutY"/>
</dbReference>
<dbReference type="Gene3D" id="1.10.340.30">
    <property type="entry name" value="Hypothetical protein, domain 2"/>
    <property type="match status" value="1"/>
</dbReference>
<evidence type="ECO:0000256" key="4">
    <source>
        <dbReference type="ARBA" id="ARBA00022023"/>
    </source>
</evidence>
<dbReference type="InterPro" id="IPR023170">
    <property type="entry name" value="HhH_base_excis_C"/>
</dbReference>
<evidence type="ECO:0000256" key="3">
    <source>
        <dbReference type="ARBA" id="ARBA00012045"/>
    </source>
</evidence>
<proteinExistence type="inferred from homology"/>
<sequence length="352" mass="38538">MQRFSDALLDWFYENRRLLPFRQEPTPYHIWISEIMLQQTRMTAAVPYYERFVAELPDPAALAACDPDRLRKLWQGLGYYSRAANLQKAARVICEQYGGELPADYDALRALPGIGDYTAGAIASIGFGMAVPAVDGNVLRVFARLYDDDSDVTRPETKRLFTERVCEQLPADNPGDFNQALMELGALVCLPNGAPLCKRCPLAAVCLGRASGRAASLPVKPAKKPRPELPLTVVVVRGPQGVLLQKRPDKGLLARLWQPLLLEGRLSADQVRAVLDGMGLPVRGLSLLGPAKHVFTHKVWQMEGWLAETDASPALPGNCVWAMPEELAADYSVPSAFAAYLPAMEGKAGAAR</sequence>
<evidence type="ECO:0000256" key="10">
    <source>
        <dbReference type="ARBA" id="ARBA00023014"/>
    </source>
</evidence>
<evidence type="ECO:0000256" key="6">
    <source>
        <dbReference type="ARBA" id="ARBA00022723"/>
    </source>
</evidence>